<dbReference type="STRING" id="477680.SAMN05421788_11854"/>
<evidence type="ECO:0000313" key="1">
    <source>
        <dbReference type="EMBL" id="SIT34700.1"/>
    </source>
</evidence>
<name>A0A173MBB7_9BACT</name>
<dbReference type="AlphaFoldDB" id="A0A173MBB7"/>
<dbReference type="EMBL" id="FTOR01000018">
    <property type="protein sequence ID" value="SIT34700.1"/>
    <property type="molecule type" value="Genomic_DNA"/>
</dbReference>
<evidence type="ECO:0000313" key="2">
    <source>
        <dbReference type="Proteomes" id="UP000186917"/>
    </source>
</evidence>
<accession>A0A173MBB7</accession>
<gene>
    <name evidence="1" type="ORF">SAMN05421788_11854</name>
</gene>
<proteinExistence type="predicted"/>
<dbReference type="KEGG" id="fln:FLA_0826"/>
<reference evidence="2" key="1">
    <citation type="submission" date="2017-01" db="EMBL/GenBank/DDBJ databases">
        <authorList>
            <person name="Varghese N."/>
            <person name="Submissions S."/>
        </authorList>
    </citation>
    <scope>NUCLEOTIDE SEQUENCE [LARGE SCALE GENOMIC DNA]</scope>
    <source>
        <strain evidence="2">DSM 21054</strain>
    </source>
</reference>
<organism evidence="1 2">
    <name type="scientific">Filimonas lacunae</name>
    <dbReference type="NCBI Taxonomy" id="477680"/>
    <lineage>
        <taxon>Bacteria</taxon>
        <taxon>Pseudomonadati</taxon>
        <taxon>Bacteroidota</taxon>
        <taxon>Chitinophagia</taxon>
        <taxon>Chitinophagales</taxon>
        <taxon>Chitinophagaceae</taxon>
        <taxon>Filimonas</taxon>
    </lineage>
</organism>
<sequence>MSSGTGEEILDLSGYDKGALFDLFINHKGKAEGYRDRLISNDVTHKLNAYVNSREFQLNRMRGQLLTDLIPEYLLNR</sequence>
<dbReference type="Proteomes" id="UP000186917">
    <property type="component" value="Unassembled WGS sequence"/>
</dbReference>
<keyword evidence="2" id="KW-1185">Reference proteome</keyword>
<protein>
    <submittedName>
        <fullName evidence="1">Uncharacterized protein</fullName>
    </submittedName>
</protein>